<reference evidence="4" key="3">
    <citation type="submission" date="2017-02" db="EMBL/GenBank/DDBJ databases">
        <authorList>
            <person name="Varghese N."/>
            <person name="Submissions S."/>
        </authorList>
    </citation>
    <scope>NUCLEOTIDE SEQUENCE [LARGE SCALE GENOMIC DNA]</scope>
    <source>
        <strain evidence="4">VKM Ac-2052</strain>
    </source>
</reference>
<evidence type="ECO:0000313" key="2">
    <source>
        <dbReference type="EMBL" id="SKA82785.1"/>
    </source>
</evidence>
<sequence length="147" mass="16285">MAVSFECVTHSTKPDHEMFDLARSIDSHTRSQAASGEKAVAGVTDGLIGLGQDVTWSARHFGIVFRLTSKVTEFDAPHRFVDEQTKGPFLSFRHEHRFEPASGGSVMVDRVEFVAPFGPLGRLVEKVALAPYLRRLIEERGRFLAAS</sequence>
<dbReference type="EMBL" id="JYFC01000004">
    <property type="protein sequence ID" value="KJC63995.1"/>
    <property type="molecule type" value="Genomic_DNA"/>
</dbReference>
<reference evidence="1" key="2">
    <citation type="submission" date="2015-02" db="EMBL/GenBank/DDBJ databases">
        <authorList>
            <person name="Vasilyev I.Y."/>
            <person name="Siniagina M.N."/>
            <person name="Malanin S.Y."/>
            <person name="Boulygina E.A."/>
            <person name="Grygoryeva T.V."/>
            <person name="Yarullina D.R."/>
            <person name="Ilinskaya O.N."/>
        </authorList>
    </citation>
    <scope>NUCLEOTIDE SEQUENCE</scope>
    <source>
        <strain evidence="1">VKM Ac-1804</strain>
    </source>
</reference>
<dbReference type="Proteomes" id="UP000032503">
    <property type="component" value="Unassembled WGS sequence"/>
</dbReference>
<dbReference type="CDD" id="cd07820">
    <property type="entry name" value="SRPBCC_3"/>
    <property type="match status" value="1"/>
</dbReference>
<reference evidence="1 3" key="1">
    <citation type="journal article" date="2001" name="Int. J. Syst. Evol. Microbiol.">
        <title>Agreia bicolorata gen. nov., sp. nov., to accommodate actinobacteria isolated from narrow reed grass infected by the nematode Heteroanguina graminophila.</title>
        <authorList>
            <person name="Evtushenko L.I."/>
            <person name="Dorofeeva L.V."/>
            <person name="Dobrovolskaya T.G."/>
            <person name="Streshinskaya G.M."/>
            <person name="Subbotin S.A."/>
            <person name="Tiedje J.M."/>
        </authorList>
    </citation>
    <scope>NUCLEOTIDE SEQUENCE [LARGE SCALE GENOMIC DNA]</scope>
    <source>
        <strain evidence="1 3">VKM Ac-1804</strain>
    </source>
</reference>
<dbReference type="AlphaFoldDB" id="A0A1T4X144"/>
<dbReference type="InterPro" id="IPR023393">
    <property type="entry name" value="START-like_dom_sf"/>
</dbReference>
<evidence type="ECO:0000313" key="1">
    <source>
        <dbReference type="EMBL" id="KJC63995.1"/>
    </source>
</evidence>
<name>A0A1T4X144_9MICO</name>
<keyword evidence="3" id="KW-1185">Reference proteome</keyword>
<dbReference type="Gene3D" id="3.30.530.20">
    <property type="match status" value="1"/>
</dbReference>
<dbReference type="RefSeq" id="WP_166428665.1">
    <property type="nucleotide sequence ID" value="NZ_FUYG01000001.1"/>
</dbReference>
<dbReference type="Proteomes" id="UP000189735">
    <property type="component" value="Unassembled WGS sequence"/>
</dbReference>
<dbReference type="InterPro" id="IPR019587">
    <property type="entry name" value="Polyketide_cyclase/dehydratase"/>
</dbReference>
<reference evidence="2" key="4">
    <citation type="submission" date="2017-02" db="EMBL/GenBank/DDBJ databases">
        <authorList>
            <person name="Peterson S.W."/>
        </authorList>
    </citation>
    <scope>NUCLEOTIDE SEQUENCE [LARGE SCALE GENOMIC DNA]</scope>
    <source>
        <strain evidence="2">VKM Ac-2052</strain>
    </source>
</reference>
<organism evidence="2 4">
    <name type="scientific">Agreia bicolorata</name>
    <dbReference type="NCBI Taxonomy" id="110935"/>
    <lineage>
        <taxon>Bacteria</taxon>
        <taxon>Bacillati</taxon>
        <taxon>Actinomycetota</taxon>
        <taxon>Actinomycetes</taxon>
        <taxon>Micrococcales</taxon>
        <taxon>Microbacteriaceae</taxon>
        <taxon>Agreia</taxon>
    </lineage>
</organism>
<accession>A0A1T4X144</accession>
<dbReference type="Pfam" id="PF10604">
    <property type="entry name" value="Polyketide_cyc2"/>
    <property type="match status" value="1"/>
</dbReference>
<proteinExistence type="predicted"/>
<protein>
    <submittedName>
        <fullName evidence="1 2">Cyclase</fullName>
    </submittedName>
</protein>
<evidence type="ECO:0000313" key="4">
    <source>
        <dbReference type="Proteomes" id="UP000189735"/>
    </source>
</evidence>
<evidence type="ECO:0000313" key="3">
    <source>
        <dbReference type="Proteomes" id="UP000032503"/>
    </source>
</evidence>
<dbReference type="SUPFAM" id="SSF55961">
    <property type="entry name" value="Bet v1-like"/>
    <property type="match status" value="1"/>
</dbReference>
<gene>
    <name evidence="2" type="ORF">SAMN06295879_0531</name>
    <name evidence="1" type="ORF">TZ00_10415</name>
</gene>
<dbReference type="EMBL" id="FUYG01000001">
    <property type="protein sequence ID" value="SKA82785.1"/>
    <property type="molecule type" value="Genomic_DNA"/>
</dbReference>